<dbReference type="PANTHER" id="PTHR33137">
    <property type="entry name" value="MEDIATOR OF RNA POLYMERASE II TRANSCRIPTION SUBUNIT 15A-RELATED"/>
    <property type="match status" value="1"/>
</dbReference>
<feature type="domain" description="ARC105/Med15 mediator subunit C-terminal" evidence="2">
    <location>
        <begin position="587"/>
        <end position="657"/>
    </location>
</feature>
<feature type="region of interest" description="Disordered" evidence="1">
    <location>
        <begin position="448"/>
        <end position="486"/>
    </location>
</feature>
<dbReference type="Proteomes" id="UP000006591">
    <property type="component" value="Chromosome 12"/>
</dbReference>
<dbReference type="Pfam" id="PF21539">
    <property type="entry name" value="Med15_C"/>
    <property type="match status" value="1"/>
</dbReference>
<reference evidence="3" key="2">
    <citation type="submission" date="2018-04" db="EMBL/GenBank/DDBJ databases">
        <title>OnivRS2 (Oryza nivara Reference Sequence Version 2).</title>
        <authorList>
            <person name="Zhang J."/>
            <person name="Kudrna D."/>
            <person name="Lee S."/>
            <person name="Talag J."/>
            <person name="Rajasekar S."/>
            <person name="Welchert J."/>
            <person name="Hsing Y.-I."/>
            <person name="Wing R.A."/>
        </authorList>
    </citation>
    <scope>NUCLEOTIDE SEQUENCE [LARGE SCALE GENOMIC DNA]</scope>
    <source>
        <strain evidence="3">SL10</strain>
    </source>
</reference>
<evidence type="ECO:0000259" key="2">
    <source>
        <dbReference type="Pfam" id="PF21539"/>
    </source>
</evidence>
<dbReference type="Gramene" id="ONIVA12G07270.1">
    <property type="protein sequence ID" value="ONIVA12G07270.1"/>
    <property type="gene ID" value="ONIVA12G07270"/>
</dbReference>
<feature type="compositionally biased region" description="Polar residues" evidence="1">
    <location>
        <begin position="469"/>
        <end position="485"/>
    </location>
</feature>
<dbReference type="STRING" id="4536.A0A0E0J8K7"/>
<sequence>MRFGDAALAGLRVAERAYWKEFVDRVLKDTSSIDITASNIAVPTRLPVELQVLIKVMIHQILNTQPGAIPPLAFHWCCNQLLQHLVNSVRTQGQPTVEPNVHGHQRCRGAGWSSGIPERLADRNVSEDGGIGGVDSRRNIREMNGKIKETNASRESPRILKPTGEPNPSTGGIRIQNNRQEQPAEMTIFHPWKNITDISYYGCELRRIVAGSVEARHAQLGTQEYTSDLSADQEKLAGHYGAEFNSLRAFEDRVFNETSSIDDYISKISTKMAILERPQSSSGIQHQGQMGNQTRLPTTVMQEQPQPQQQPHLMSNNHHQTHGGWQSNVARVQMITGVGEVNWREEMFQKISVLKNSFFSELTDFDRLLHNCQKTEEQLQSLPKKQADQYKRITKLKDAVRSALDLLQLQKSSIDEGMKVKFCKYESSIHSLFRFYRETKAKINEMNANRHNNQQEQPAGLPRQRITDRTPSSARRQNRTDNVIGQSEDKLRCRVESVVAKKKPIDRLINALRHSVEDDRTDVKRQKTRHVNSALANEIDAMNAKLIDTVVRIAGEKDGGTEIEFSYTAVSLAPDMKQLFAVYGTSPVKPVKLFVPADYPRSSPVVSNNNDDGDEQRRGMFGEISGMVSAAFHCALRELPPSMSVKQMASEWNSCVQMIMKKFAIRHGGGTFSSRHGQWMDCTVE</sequence>
<evidence type="ECO:0000313" key="3">
    <source>
        <dbReference type="EnsemblPlants" id="ONIVA12G07270.1"/>
    </source>
</evidence>
<dbReference type="AlphaFoldDB" id="A0A0E0J8K7"/>
<feature type="compositionally biased region" description="Polar residues" evidence="1">
    <location>
        <begin position="448"/>
        <end position="457"/>
    </location>
</feature>
<dbReference type="OMA" id="MIMKKFA"/>
<dbReference type="eggNOG" id="ENOG502QQV3">
    <property type="taxonomic scope" value="Eukaryota"/>
</dbReference>
<dbReference type="EnsemblPlants" id="ONIVA12G07270.1">
    <property type="protein sequence ID" value="ONIVA12G07270.1"/>
    <property type="gene ID" value="ONIVA12G07270"/>
</dbReference>
<accession>A0A0E0J8K7</accession>
<dbReference type="InterPro" id="IPR048386">
    <property type="entry name" value="Med15_C"/>
</dbReference>
<name>A0A0E0J8K7_ORYNI</name>
<dbReference type="GO" id="GO:0003713">
    <property type="term" value="F:transcription coactivator activity"/>
    <property type="evidence" value="ECO:0007669"/>
    <property type="project" value="InterPro"/>
</dbReference>
<keyword evidence="4" id="KW-1185">Reference proteome</keyword>
<proteinExistence type="predicted"/>
<feature type="region of interest" description="Disordered" evidence="1">
    <location>
        <begin position="150"/>
        <end position="181"/>
    </location>
</feature>
<feature type="compositionally biased region" description="Polar residues" evidence="1">
    <location>
        <begin position="166"/>
        <end position="181"/>
    </location>
</feature>
<protein>
    <recommendedName>
        <fullName evidence="2">ARC105/Med15 mediator subunit C-terminal domain-containing protein</fullName>
    </recommendedName>
</protein>
<dbReference type="PANTHER" id="PTHR33137:SF10">
    <property type="entry name" value="EXPRESSED PROTEIN"/>
    <property type="match status" value="1"/>
</dbReference>
<dbReference type="GO" id="GO:0031490">
    <property type="term" value="F:chromatin DNA binding"/>
    <property type="evidence" value="ECO:0007669"/>
    <property type="project" value="InterPro"/>
</dbReference>
<evidence type="ECO:0000256" key="1">
    <source>
        <dbReference type="SAM" id="MobiDB-lite"/>
    </source>
</evidence>
<feature type="compositionally biased region" description="Polar residues" evidence="1">
    <location>
        <begin position="312"/>
        <end position="323"/>
    </location>
</feature>
<dbReference type="InterPro" id="IPR044661">
    <property type="entry name" value="MED15a/b/c-like"/>
</dbReference>
<organism evidence="3">
    <name type="scientific">Oryza nivara</name>
    <name type="common">Indian wild rice</name>
    <name type="synonym">Oryza sativa f. spontanea</name>
    <dbReference type="NCBI Taxonomy" id="4536"/>
    <lineage>
        <taxon>Eukaryota</taxon>
        <taxon>Viridiplantae</taxon>
        <taxon>Streptophyta</taxon>
        <taxon>Embryophyta</taxon>
        <taxon>Tracheophyta</taxon>
        <taxon>Spermatophyta</taxon>
        <taxon>Magnoliopsida</taxon>
        <taxon>Liliopsida</taxon>
        <taxon>Poales</taxon>
        <taxon>Poaceae</taxon>
        <taxon>BOP clade</taxon>
        <taxon>Oryzoideae</taxon>
        <taxon>Oryzeae</taxon>
        <taxon>Oryzinae</taxon>
        <taxon>Oryza</taxon>
    </lineage>
</organism>
<reference evidence="3" key="1">
    <citation type="submission" date="2015-04" db="UniProtKB">
        <authorList>
            <consortium name="EnsemblPlants"/>
        </authorList>
    </citation>
    <scope>IDENTIFICATION</scope>
    <source>
        <strain evidence="3">SL10</strain>
    </source>
</reference>
<feature type="region of interest" description="Disordered" evidence="1">
    <location>
        <begin position="303"/>
        <end position="323"/>
    </location>
</feature>
<evidence type="ECO:0000313" key="4">
    <source>
        <dbReference type="Proteomes" id="UP000006591"/>
    </source>
</evidence>
<dbReference type="HOGENOM" id="CLU_401928_0_0_1"/>